<sequence length="200" mass="21964">MTRRTRWPAILMAALAASGCSTIYKRVDPGISDQEVSFKINETHFHEVLDKVGPPSRLTAADEGFAFLYEDLLIRELQTGLSGRSGWWQLIKLSFANSKLFRHTAVLRFSREGILLSSAISKSTEGLGIAGAIQPVLSIVQVVDTAQFEDDASEPQRWGIDLLRPIPVTLNNPQSLDSGQGGLEQSGTTTKIGQHTLEMR</sequence>
<dbReference type="AlphaFoldDB" id="A0A6C2UD22"/>
<accession>A0A6C2UD22</accession>
<protein>
    <submittedName>
        <fullName evidence="2">Uncharacterized protein</fullName>
    </submittedName>
</protein>
<proteinExistence type="predicted"/>
<dbReference type="RefSeq" id="WP_136082805.1">
    <property type="nucleotide sequence ID" value="NZ_CAAHFG010000004.1"/>
</dbReference>
<reference evidence="2 3" key="1">
    <citation type="submission" date="2019-04" db="EMBL/GenBank/DDBJ databases">
        <authorList>
            <person name="Van Vliet M D."/>
        </authorList>
    </citation>
    <scope>NUCLEOTIDE SEQUENCE [LARGE SCALE GENOMIC DNA]</scope>
    <source>
        <strain evidence="2 3">F1</strain>
    </source>
</reference>
<dbReference type="Proteomes" id="UP000366872">
    <property type="component" value="Unassembled WGS sequence"/>
</dbReference>
<dbReference type="PROSITE" id="PS51257">
    <property type="entry name" value="PROKAR_LIPOPROTEIN"/>
    <property type="match status" value="1"/>
</dbReference>
<dbReference type="EMBL" id="CAAHFG010000004">
    <property type="protein sequence ID" value="VGO17321.1"/>
    <property type="molecule type" value="Genomic_DNA"/>
</dbReference>
<organism evidence="2 3">
    <name type="scientific">Pontiella desulfatans</name>
    <dbReference type="NCBI Taxonomy" id="2750659"/>
    <lineage>
        <taxon>Bacteria</taxon>
        <taxon>Pseudomonadati</taxon>
        <taxon>Kiritimatiellota</taxon>
        <taxon>Kiritimatiellia</taxon>
        <taxon>Kiritimatiellales</taxon>
        <taxon>Pontiellaceae</taxon>
        <taxon>Pontiella</taxon>
    </lineage>
</organism>
<evidence type="ECO:0000313" key="2">
    <source>
        <dbReference type="EMBL" id="VGO17321.1"/>
    </source>
</evidence>
<evidence type="ECO:0000256" key="1">
    <source>
        <dbReference type="SAM" id="MobiDB-lite"/>
    </source>
</evidence>
<evidence type="ECO:0000313" key="3">
    <source>
        <dbReference type="Proteomes" id="UP000366872"/>
    </source>
</evidence>
<keyword evidence="3" id="KW-1185">Reference proteome</keyword>
<feature type="region of interest" description="Disordered" evidence="1">
    <location>
        <begin position="174"/>
        <end position="200"/>
    </location>
</feature>
<name>A0A6C2UD22_PONDE</name>
<gene>
    <name evidence="2" type="ORF">PDESU_05917</name>
</gene>